<evidence type="ECO:0000313" key="7">
    <source>
        <dbReference type="EMBL" id="QDG52879.1"/>
    </source>
</evidence>
<reference evidence="7 8" key="1">
    <citation type="submission" date="2019-06" db="EMBL/GenBank/DDBJ databases">
        <title>Persicimonas caeni gen. nov., sp. nov., a predatory bacterium isolated from solar saltern.</title>
        <authorList>
            <person name="Wang S."/>
        </authorList>
    </citation>
    <scope>NUCLEOTIDE SEQUENCE [LARGE SCALE GENOMIC DNA]</scope>
    <source>
        <strain evidence="7 8">YN101</strain>
    </source>
</reference>
<accession>A0A5B8Y923</accession>
<evidence type="ECO:0000256" key="1">
    <source>
        <dbReference type="ARBA" id="ARBA00008725"/>
    </source>
</evidence>
<organism evidence="7 8">
    <name type="scientific">Persicimonas caeni</name>
    <dbReference type="NCBI Taxonomy" id="2292766"/>
    <lineage>
        <taxon>Bacteria</taxon>
        <taxon>Deltaproteobacteria</taxon>
        <taxon>Bradymonadales</taxon>
        <taxon>Bradymonadaceae</taxon>
        <taxon>Persicimonas</taxon>
    </lineage>
</organism>
<keyword evidence="3 4" id="KW-0732">Signal</keyword>
<dbReference type="PANTHER" id="PTHR30570:SF1">
    <property type="entry name" value="PHOSPHATE-BINDING PROTEIN PSTS"/>
    <property type="match status" value="1"/>
</dbReference>
<evidence type="ECO:0000256" key="3">
    <source>
        <dbReference type="ARBA" id="ARBA00022729"/>
    </source>
</evidence>
<dbReference type="PANTHER" id="PTHR30570">
    <property type="entry name" value="PERIPLASMIC PHOSPHATE BINDING COMPONENT OF PHOSPHATE ABC TRANSPORTER"/>
    <property type="match status" value="1"/>
</dbReference>
<feature type="chain" id="PRO_5028559054" description="Phosphate-binding protein" evidence="4">
    <location>
        <begin position="19"/>
        <end position="393"/>
    </location>
</feature>
<evidence type="ECO:0000256" key="2">
    <source>
        <dbReference type="ARBA" id="ARBA00022448"/>
    </source>
</evidence>
<feature type="signal peptide" evidence="4">
    <location>
        <begin position="1"/>
        <end position="18"/>
    </location>
</feature>
<dbReference type="OrthoDB" id="9790048at2"/>
<dbReference type="SUPFAM" id="SSF53850">
    <property type="entry name" value="Periplasmic binding protein-like II"/>
    <property type="match status" value="1"/>
</dbReference>
<feature type="compositionally biased region" description="Basic and acidic residues" evidence="5">
    <location>
        <begin position="353"/>
        <end position="363"/>
    </location>
</feature>
<accession>A0A4Y6PXM4</accession>
<evidence type="ECO:0000256" key="5">
    <source>
        <dbReference type="SAM" id="MobiDB-lite"/>
    </source>
</evidence>
<dbReference type="InterPro" id="IPR050811">
    <property type="entry name" value="Phosphate_ABC_transporter"/>
</dbReference>
<comment type="similarity">
    <text evidence="1 4">Belongs to the PstS family.</text>
</comment>
<dbReference type="AlphaFoldDB" id="A0A4Y6PXM4"/>
<comment type="function">
    <text evidence="4">Involved in the system for phosphate transport across the cytoplasmic membrane.</text>
</comment>
<protein>
    <recommendedName>
        <fullName evidence="4">Phosphate-binding protein</fullName>
    </recommendedName>
</protein>
<evidence type="ECO:0000256" key="4">
    <source>
        <dbReference type="RuleBase" id="RU367119"/>
    </source>
</evidence>
<dbReference type="CDD" id="cd13654">
    <property type="entry name" value="PBP2_phosphate_like_2"/>
    <property type="match status" value="1"/>
</dbReference>
<dbReference type="Gene3D" id="3.40.190.10">
    <property type="entry name" value="Periplasmic binding protein-like II"/>
    <property type="match status" value="2"/>
</dbReference>
<keyword evidence="2 4" id="KW-0813">Transport</keyword>
<feature type="region of interest" description="Disordered" evidence="5">
    <location>
        <begin position="340"/>
        <end position="393"/>
    </location>
</feature>
<dbReference type="Pfam" id="PF12849">
    <property type="entry name" value="PBP_like_2"/>
    <property type="match status" value="1"/>
</dbReference>
<dbReference type="EMBL" id="CP041186">
    <property type="protein sequence ID" value="QDG52879.1"/>
    <property type="molecule type" value="Genomic_DNA"/>
</dbReference>
<dbReference type="GO" id="GO:0042301">
    <property type="term" value="F:phosphate ion binding"/>
    <property type="evidence" value="ECO:0007669"/>
    <property type="project" value="UniProtKB-UniRule"/>
</dbReference>
<name>A0A4Y6PXM4_PERCE</name>
<feature type="compositionally biased region" description="Acidic residues" evidence="5">
    <location>
        <begin position="341"/>
        <end position="352"/>
    </location>
</feature>
<gene>
    <name evidence="7" type="ORF">FIV42_19670</name>
</gene>
<proteinExistence type="inferred from homology"/>
<evidence type="ECO:0000259" key="6">
    <source>
        <dbReference type="Pfam" id="PF12849"/>
    </source>
</evidence>
<dbReference type="PROSITE" id="PS51257">
    <property type="entry name" value="PROKAR_LIPOPROTEIN"/>
    <property type="match status" value="1"/>
</dbReference>
<dbReference type="InterPro" id="IPR024370">
    <property type="entry name" value="PBP_domain"/>
</dbReference>
<feature type="domain" description="PBP" evidence="6">
    <location>
        <begin position="33"/>
        <end position="286"/>
    </location>
</feature>
<keyword evidence="4" id="KW-0592">Phosphate transport</keyword>
<dbReference type="Proteomes" id="UP000315995">
    <property type="component" value="Chromosome"/>
</dbReference>
<dbReference type="InterPro" id="IPR011862">
    <property type="entry name" value="Phos-bd"/>
</dbReference>
<feature type="compositionally biased region" description="Basic and acidic residues" evidence="5">
    <location>
        <begin position="378"/>
        <end position="393"/>
    </location>
</feature>
<dbReference type="GO" id="GO:0006817">
    <property type="term" value="P:phosphate ion transport"/>
    <property type="evidence" value="ECO:0007669"/>
    <property type="project" value="UniProtKB-UniRule"/>
</dbReference>
<dbReference type="RefSeq" id="WP_141199340.1">
    <property type="nucleotide sequence ID" value="NZ_CP041186.1"/>
</dbReference>
<keyword evidence="8" id="KW-1185">Reference proteome</keyword>
<sequence length="393" mass="41847">MKLKTLLTLLLAAGLITAAGCKNDNGEGGEAASDDGSIIKVDGSSTVYPIQEAMAEEFQKNSDARVTIGVSGTGGGFQKFCNKETVLTGASRPVKQSEIEKCKKAGVEFVELPVAYDGITVIIHPDNDWADTMTVDELNTIWGPEAQGKITKWSQVRDGWPDQDIQLFAPGTASGTFDYFTQAINGEEQASRGDFSPSEDDHVIVTGVSRSKNALGFLGYAYYDENRDKLKAVEIKASDDAKAVAPSMETIANGTYTPLSRPLFIYVRKDALENNKHLKDFIDFYMTKGSKLVKEVGFIPLPEKAYTLAKERADSLTTGTVFTGGSKVGVTVEELLKAEGGDEAAEAAPAEDGEAKAEADGKNAAEGTKAAAEENAEAGDKAEKAAKAEEAAE</sequence>
<evidence type="ECO:0000313" key="8">
    <source>
        <dbReference type="Proteomes" id="UP000315995"/>
    </source>
</evidence>
<dbReference type="NCBIfam" id="TIGR02136">
    <property type="entry name" value="ptsS_2"/>
    <property type="match status" value="1"/>
</dbReference>